<name>A0A101I143_UNCT6</name>
<proteinExistence type="predicted"/>
<dbReference type="Proteomes" id="UP000053467">
    <property type="component" value="Unassembled WGS sequence"/>
</dbReference>
<protein>
    <submittedName>
        <fullName evidence="2">DJ-1/PfpI family protein</fullName>
    </submittedName>
</protein>
<gene>
    <name evidence="2" type="ORF">XE03_1306</name>
</gene>
<organism evidence="2 3">
    <name type="scientific">candidate division TA06 bacterium 34_109</name>
    <dbReference type="NCBI Taxonomy" id="1635277"/>
    <lineage>
        <taxon>Bacteria</taxon>
        <taxon>Bacteria division TA06</taxon>
    </lineage>
</organism>
<evidence type="ECO:0000259" key="1">
    <source>
        <dbReference type="Pfam" id="PF01965"/>
    </source>
</evidence>
<dbReference type="SUPFAM" id="SSF52317">
    <property type="entry name" value="Class I glutamine amidotransferase-like"/>
    <property type="match status" value="1"/>
</dbReference>
<dbReference type="EMBL" id="LGGX01000013">
    <property type="protein sequence ID" value="KUK86708.1"/>
    <property type="molecule type" value="Genomic_DNA"/>
</dbReference>
<dbReference type="Gene3D" id="3.40.50.880">
    <property type="match status" value="1"/>
</dbReference>
<dbReference type="AlphaFoldDB" id="A0A101I143"/>
<reference evidence="3" key="1">
    <citation type="journal article" date="2015" name="MBio">
        <title>Genome-Resolved Metagenomic Analysis Reveals Roles for Candidate Phyla and Other Microbial Community Members in Biogeochemical Transformations in Oil Reservoirs.</title>
        <authorList>
            <person name="Hu P."/>
            <person name="Tom L."/>
            <person name="Singh A."/>
            <person name="Thomas B.C."/>
            <person name="Baker B.J."/>
            <person name="Piceno Y.M."/>
            <person name="Andersen G.L."/>
            <person name="Banfield J.F."/>
        </authorList>
    </citation>
    <scope>NUCLEOTIDE SEQUENCE [LARGE SCALE GENOMIC DNA]</scope>
</reference>
<evidence type="ECO:0000313" key="3">
    <source>
        <dbReference type="Proteomes" id="UP000053467"/>
    </source>
</evidence>
<dbReference type="Pfam" id="PF01965">
    <property type="entry name" value="DJ-1_PfpI"/>
    <property type="match status" value="1"/>
</dbReference>
<dbReference type="InterPro" id="IPR002818">
    <property type="entry name" value="DJ-1/PfpI"/>
</dbReference>
<evidence type="ECO:0000313" key="2">
    <source>
        <dbReference type="EMBL" id="KUK86708.1"/>
    </source>
</evidence>
<dbReference type="InterPro" id="IPR029062">
    <property type="entry name" value="Class_I_gatase-like"/>
</dbReference>
<comment type="caution">
    <text evidence="2">The sequence shown here is derived from an EMBL/GenBank/DDBJ whole genome shotgun (WGS) entry which is preliminary data.</text>
</comment>
<sequence>MKKLKLLILIFVFSTIFGADIKNSTGAIYISRNYFSYVDFFKFKSILDSLNLNYFTFSDSLDTCISETLEKVVPNTVIDSISVSNFDYLIILGGRGIIKEIENKKLLKLIKDADSTGKFIIAIGFAPVLLVKAKVTDGKFITMTNTYVLYEKVKDVKIKYVDRDIVSSKNLITTQTNENLGLLFSKFMELYNGTSSTESFGK</sequence>
<feature type="domain" description="DJ-1/PfpI" evidence="1">
    <location>
        <begin position="33"/>
        <end position="189"/>
    </location>
</feature>
<accession>A0A101I143</accession>